<reference evidence="2" key="1">
    <citation type="journal article" date="2023" name="Nat. Commun.">
        <title>Identification of a novel Human Milk Oligosaccharides utilization cluster in the infant gut commensal Bacteroides dorei.</title>
        <authorList>
            <person name="Kijner S."/>
            <person name="Ennis D."/>
            <person name="Shmorak S."/>
            <person name="Florentin A."/>
            <person name="Yassour M."/>
        </authorList>
    </citation>
    <scope>NUCLEOTIDE SEQUENCE</scope>
    <source>
        <strain evidence="2">2</strain>
    </source>
</reference>
<dbReference type="SUPFAM" id="SSF53756">
    <property type="entry name" value="UDP-Glycosyltransferase/glycogen phosphorylase"/>
    <property type="match status" value="1"/>
</dbReference>
<dbReference type="Gene3D" id="3.40.50.2000">
    <property type="entry name" value="Glycogen Phosphorylase B"/>
    <property type="match status" value="1"/>
</dbReference>
<gene>
    <name evidence="2" type="ORF">QNN11_18170</name>
</gene>
<evidence type="ECO:0000313" key="2">
    <source>
        <dbReference type="EMBL" id="WHX09260.1"/>
    </source>
</evidence>
<dbReference type="AlphaFoldDB" id="A0AA95KM93"/>
<keyword evidence="2" id="KW-0328">Glycosyltransferase</keyword>
<protein>
    <submittedName>
        <fullName evidence="2">Glycosyltransferase</fullName>
        <ecNumber evidence="2">2.4.-.-</ecNumber>
    </submittedName>
</protein>
<name>A0AA95KM93_9BACT</name>
<dbReference type="EC" id="2.4.-.-" evidence="2"/>
<dbReference type="Pfam" id="PF00534">
    <property type="entry name" value="Glycos_transf_1"/>
    <property type="match status" value="1"/>
</dbReference>
<proteinExistence type="predicted"/>
<sequence>MPDNYIVFIGRLGAVKNIYMLLDAYEKARLNECYLVIVGDGVDMMSLQKYAIKLSKKSALFLQGLLITLCLS</sequence>
<organism evidence="2 3">
    <name type="scientific">Phocaeicola dorei</name>
    <dbReference type="NCBI Taxonomy" id="357276"/>
    <lineage>
        <taxon>Bacteria</taxon>
        <taxon>Pseudomonadati</taxon>
        <taxon>Bacteroidota</taxon>
        <taxon>Bacteroidia</taxon>
        <taxon>Bacteroidales</taxon>
        <taxon>Bacteroidaceae</taxon>
        <taxon>Phocaeicola</taxon>
    </lineage>
</organism>
<dbReference type="Proteomes" id="UP001177934">
    <property type="component" value="Chromosome"/>
</dbReference>
<evidence type="ECO:0000259" key="1">
    <source>
        <dbReference type="Pfam" id="PF00534"/>
    </source>
</evidence>
<dbReference type="InterPro" id="IPR001296">
    <property type="entry name" value="Glyco_trans_1"/>
</dbReference>
<dbReference type="EMBL" id="CP126056">
    <property type="protein sequence ID" value="WHX09260.1"/>
    <property type="molecule type" value="Genomic_DNA"/>
</dbReference>
<evidence type="ECO:0000313" key="3">
    <source>
        <dbReference type="Proteomes" id="UP001177934"/>
    </source>
</evidence>
<accession>A0AA95KM93</accession>
<dbReference type="GO" id="GO:0016757">
    <property type="term" value="F:glycosyltransferase activity"/>
    <property type="evidence" value="ECO:0007669"/>
    <property type="project" value="UniProtKB-KW"/>
</dbReference>
<feature type="domain" description="Glycosyl transferase family 1" evidence="1">
    <location>
        <begin position="3"/>
        <end position="60"/>
    </location>
</feature>
<keyword evidence="2" id="KW-0808">Transferase</keyword>